<keyword evidence="1" id="KW-0072">Autophagy</keyword>
<gene>
    <name evidence="4" type="ORF">ECRASSUSDP1_LOCUS17641</name>
</gene>
<dbReference type="InterPro" id="IPR048939">
    <property type="entry name" value="ATG5_UblA"/>
</dbReference>
<organism evidence="4 5">
    <name type="scientific">Euplotes crassus</name>
    <dbReference type="NCBI Taxonomy" id="5936"/>
    <lineage>
        <taxon>Eukaryota</taxon>
        <taxon>Sar</taxon>
        <taxon>Alveolata</taxon>
        <taxon>Ciliophora</taxon>
        <taxon>Intramacronucleata</taxon>
        <taxon>Spirotrichea</taxon>
        <taxon>Hypotrichia</taxon>
        <taxon>Euplotida</taxon>
        <taxon>Euplotidae</taxon>
        <taxon>Moneuplotes</taxon>
    </lineage>
</organism>
<dbReference type="InterPro" id="IPR048318">
    <property type="entry name" value="ATG5_UblB"/>
</dbReference>
<evidence type="ECO:0000313" key="5">
    <source>
        <dbReference type="Proteomes" id="UP001295684"/>
    </source>
</evidence>
<keyword evidence="1" id="KW-1017">Isopeptide bond</keyword>
<dbReference type="InterPro" id="IPR042527">
    <property type="entry name" value="Atg5_UblA_dom_sf"/>
</dbReference>
<dbReference type="Pfam" id="PF04106">
    <property type="entry name" value="ATG5_UblB"/>
    <property type="match status" value="1"/>
</dbReference>
<dbReference type="InterPro" id="IPR042526">
    <property type="entry name" value="Atg5_HR"/>
</dbReference>
<keyword evidence="1" id="KW-0472">Membrane</keyword>
<evidence type="ECO:0000256" key="1">
    <source>
        <dbReference type="RuleBase" id="RU361202"/>
    </source>
</evidence>
<dbReference type="Gene3D" id="3.10.20.90">
    <property type="entry name" value="Phosphatidylinositol 3-kinase Catalytic Subunit, Chain A, domain 1"/>
    <property type="match status" value="1"/>
</dbReference>
<evidence type="ECO:0000259" key="2">
    <source>
        <dbReference type="Pfam" id="PF04106"/>
    </source>
</evidence>
<dbReference type="GO" id="GO:0000422">
    <property type="term" value="P:autophagy of mitochondrion"/>
    <property type="evidence" value="ECO:0007669"/>
    <property type="project" value="TreeGrafter"/>
</dbReference>
<dbReference type="Proteomes" id="UP001295684">
    <property type="component" value="Unassembled WGS sequence"/>
</dbReference>
<dbReference type="GO" id="GO:0034274">
    <property type="term" value="C:Atg12-Atg5-Atg16 complex"/>
    <property type="evidence" value="ECO:0007669"/>
    <property type="project" value="TreeGrafter"/>
</dbReference>
<evidence type="ECO:0000259" key="3">
    <source>
        <dbReference type="Pfam" id="PF20638"/>
    </source>
</evidence>
<accession>A0AAD1XP53</accession>
<keyword evidence="1" id="KW-0832">Ubl conjugation</keyword>
<dbReference type="GO" id="GO:0061908">
    <property type="term" value="C:phagophore"/>
    <property type="evidence" value="ECO:0007669"/>
    <property type="project" value="TreeGrafter"/>
</dbReference>
<dbReference type="GO" id="GO:0019776">
    <property type="term" value="F:Atg8-family ligase activity"/>
    <property type="evidence" value="ECO:0007669"/>
    <property type="project" value="TreeGrafter"/>
</dbReference>
<dbReference type="Pfam" id="PF20638">
    <property type="entry name" value="ATG5_UblA"/>
    <property type="match status" value="1"/>
</dbReference>
<dbReference type="GO" id="GO:0005776">
    <property type="term" value="C:autophagosome"/>
    <property type="evidence" value="ECO:0007669"/>
    <property type="project" value="TreeGrafter"/>
</dbReference>
<comment type="subcellular location">
    <subcellularLocation>
        <location evidence="1">Preautophagosomal structure membrane</location>
        <topology evidence="1">Peripheral membrane protein</topology>
    </subcellularLocation>
</comment>
<dbReference type="GO" id="GO:0034727">
    <property type="term" value="P:piecemeal microautophagy of the nucleus"/>
    <property type="evidence" value="ECO:0007669"/>
    <property type="project" value="TreeGrafter"/>
</dbReference>
<dbReference type="PANTHER" id="PTHR13040:SF2">
    <property type="entry name" value="AUTOPHAGY PROTEIN 5"/>
    <property type="match status" value="1"/>
</dbReference>
<feature type="domain" description="Autophagy protein ATG5 UblB" evidence="2">
    <location>
        <begin position="190"/>
        <end position="308"/>
    </location>
</feature>
<dbReference type="GO" id="GO:0006995">
    <property type="term" value="P:cellular response to nitrogen starvation"/>
    <property type="evidence" value="ECO:0007669"/>
    <property type="project" value="TreeGrafter"/>
</dbReference>
<keyword evidence="5" id="KW-1185">Reference proteome</keyword>
<comment type="function">
    <text evidence="1">Involved in autophagic vesicle formation.</text>
</comment>
<dbReference type="Gene3D" id="1.10.246.190">
    <property type="entry name" value="Autophagy protein Apg5, helix rich domain"/>
    <property type="match status" value="1"/>
</dbReference>
<sequence length="316" mass="37325">MEEDIAPNYEIRRKNFQGTLPVQIRLDYSEIYIDKELPTYYIMQPRMSYFFLLIPQLIEFYSELLEGKGISNDEYWFSCRGEPLRFDLPIGVLYDTFIRENSSHDNLPFKICLHYHKFPTYSLQKGMSKYIFQQSLKESSMMRVGKATAVQDRLEHVRSMLNSIKEGKYDDFWRYNEEIGEHSLSQLKYFPVRIVINRHYHPYMLKEEKDSIKGNAFVIQRPVKVDATDICIGEYLAKTLSKYFFIQTEVIVDEDNIEEEKQNEVEVVERSIKGTEVIVNGLDIDLDTSLTWLIMNLSAQDNFLYITVRVPSESIE</sequence>
<reference evidence="4" key="1">
    <citation type="submission" date="2023-07" db="EMBL/GenBank/DDBJ databases">
        <authorList>
            <consortium name="AG Swart"/>
            <person name="Singh M."/>
            <person name="Singh A."/>
            <person name="Seah K."/>
            <person name="Emmerich C."/>
        </authorList>
    </citation>
    <scope>NUCLEOTIDE SEQUENCE</scope>
    <source>
        <strain evidence="4">DP1</strain>
    </source>
</reference>
<dbReference type="GO" id="GO:0044233">
    <property type="term" value="C:mitochondria-associated endoplasmic reticulum membrane contact site"/>
    <property type="evidence" value="ECO:0007669"/>
    <property type="project" value="TreeGrafter"/>
</dbReference>
<dbReference type="AlphaFoldDB" id="A0AAD1XP53"/>
<dbReference type="Gene3D" id="3.10.20.620">
    <property type="match status" value="1"/>
</dbReference>
<protein>
    <recommendedName>
        <fullName evidence="1">Autophagy protein 5</fullName>
    </recommendedName>
</protein>
<evidence type="ECO:0000313" key="4">
    <source>
        <dbReference type="EMBL" id="CAI2376272.1"/>
    </source>
</evidence>
<name>A0AAD1XP53_EUPCR</name>
<comment type="caution">
    <text evidence="4">The sequence shown here is derived from an EMBL/GenBank/DDBJ whole genome shotgun (WGS) entry which is preliminary data.</text>
</comment>
<dbReference type="InterPro" id="IPR007239">
    <property type="entry name" value="Atg5"/>
</dbReference>
<dbReference type="EMBL" id="CAMPGE010017819">
    <property type="protein sequence ID" value="CAI2376272.1"/>
    <property type="molecule type" value="Genomic_DNA"/>
</dbReference>
<proteinExistence type="inferred from homology"/>
<feature type="domain" description="Autophagy protein ATG5 UblA" evidence="3">
    <location>
        <begin position="16"/>
        <end position="115"/>
    </location>
</feature>
<dbReference type="PANTHER" id="PTHR13040">
    <property type="entry name" value="AUTOPHAGY PROTEIN 5"/>
    <property type="match status" value="1"/>
</dbReference>
<dbReference type="GO" id="GO:0034045">
    <property type="term" value="C:phagophore assembly site membrane"/>
    <property type="evidence" value="ECO:0007669"/>
    <property type="project" value="UniProtKB-SubCell"/>
</dbReference>
<comment type="subunit">
    <text evidence="1">Conjugated with ATG12.</text>
</comment>
<comment type="similarity">
    <text evidence="1">Belongs to the ATG5 family.</text>
</comment>